<dbReference type="Proteomes" id="UP000001554">
    <property type="component" value="Chromosome 5"/>
</dbReference>
<sequence length="103" mass="11049">MGHVGPGAKKQACVGPGNSLASIRKKLFVILVREDLEVGPQRPNQHSRTTGDSTVHGEETCDCGGACNCHTFMSNKEENCDIPVGRIKDAIRSKRAFADDVPS</sequence>
<evidence type="ECO:0000313" key="1">
    <source>
        <dbReference type="Proteomes" id="UP000001554"/>
    </source>
</evidence>
<evidence type="ECO:0000313" key="2">
    <source>
        <dbReference type="RefSeq" id="XP_035677731.1"/>
    </source>
</evidence>
<keyword evidence="1" id="KW-1185">Reference proteome</keyword>
<dbReference type="RefSeq" id="XP_035677731.1">
    <property type="nucleotide sequence ID" value="XM_035821838.1"/>
</dbReference>
<accession>A0A9J7MSX8</accession>
<dbReference type="AlphaFoldDB" id="A0A9J7MSX8"/>
<protein>
    <submittedName>
        <fullName evidence="2">Uncharacterized protein LOC118416661</fullName>
    </submittedName>
</protein>
<gene>
    <name evidence="2" type="primary">LOC118416661</name>
</gene>
<name>A0A9J7MSX8_BRAFL</name>
<organism evidence="1 2">
    <name type="scientific">Branchiostoma floridae</name>
    <name type="common">Florida lancelet</name>
    <name type="synonym">Amphioxus</name>
    <dbReference type="NCBI Taxonomy" id="7739"/>
    <lineage>
        <taxon>Eukaryota</taxon>
        <taxon>Metazoa</taxon>
        <taxon>Chordata</taxon>
        <taxon>Cephalochordata</taxon>
        <taxon>Leptocardii</taxon>
        <taxon>Amphioxiformes</taxon>
        <taxon>Branchiostomatidae</taxon>
        <taxon>Branchiostoma</taxon>
    </lineage>
</organism>
<dbReference type="GeneID" id="118416661"/>
<reference evidence="1" key="1">
    <citation type="journal article" date="2020" name="Nat. Ecol. Evol.">
        <title>Deeply conserved synteny resolves early events in vertebrate evolution.</title>
        <authorList>
            <person name="Simakov O."/>
            <person name="Marletaz F."/>
            <person name="Yue J.X."/>
            <person name="O'Connell B."/>
            <person name="Jenkins J."/>
            <person name="Brandt A."/>
            <person name="Calef R."/>
            <person name="Tung C.H."/>
            <person name="Huang T.K."/>
            <person name="Schmutz J."/>
            <person name="Satoh N."/>
            <person name="Yu J.K."/>
            <person name="Putnam N.H."/>
            <person name="Green R.E."/>
            <person name="Rokhsar D.S."/>
        </authorList>
    </citation>
    <scope>NUCLEOTIDE SEQUENCE [LARGE SCALE GENOMIC DNA]</scope>
    <source>
        <strain evidence="1">S238N-H82</strain>
    </source>
</reference>
<dbReference type="KEGG" id="bfo:118416661"/>
<proteinExistence type="predicted"/>
<reference evidence="2" key="2">
    <citation type="submission" date="2025-08" db="UniProtKB">
        <authorList>
            <consortium name="RefSeq"/>
        </authorList>
    </citation>
    <scope>IDENTIFICATION</scope>
    <source>
        <strain evidence="2">S238N-H82</strain>
        <tissue evidence="2">Testes</tissue>
    </source>
</reference>